<dbReference type="Pfam" id="PF01343">
    <property type="entry name" value="Peptidase_S49"/>
    <property type="match status" value="1"/>
</dbReference>
<evidence type="ECO:0000313" key="3">
    <source>
        <dbReference type="EMBL" id="MPL87137.1"/>
    </source>
</evidence>
<accession>A0A644V7F3</accession>
<dbReference type="AlphaFoldDB" id="A0A644V7F3"/>
<dbReference type="PANTHER" id="PTHR42987:SF4">
    <property type="entry name" value="PROTEASE SOHB-RELATED"/>
    <property type="match status" value="1"/>
</dbReference>
<dbReference type="GO" id="GO:0006508">
    <property type="term" value="P:proteolysis"/>
    <property type="evidence" value="ECO:0007669"/>
    <property type="project" value="InterPro"/>
</dbReference>
<name>A0A644V7F3_9ZZZZ</name>
<comment type="caution">
    <text evidence="3">The sequence shown here is derived from an EMBL/GenBank/DDBJ whole genome shotgun (WGS) entry which is preliminary data.</text>
</comment>
<evidence type="ECO:0000259" key="2">
    <source>
        <dbReference type="Pfam" id="PF01343"/>
    </source>
</evidence>
<protein>
    <recommendedName>
        <fullName evidence="2">Peptidase S49 domain-containing protein</fullName>
    </recommendedName>
</protein>
<dbReference type="SUPFAM" id="SSF52096">
    <property type="entry name" value="ClpP/crotonase"/>
    <property type="match status" value="1"/>
</dbReference>
<proteinExistence type="inferred from homology"/>
<dbReference type="InterPro" id="IPR002142">
    <property type="entry name" value="Peptidase_S49"/>
</dbReference>
<sequence>MLELYLQELLSPLMLHSKSYAALSLITEKILNGQPVNLPDSPKQIYSNRGTLMYSDQPENLSYNPYDEYPNDTIAIIPLSGFMTKYGSWWRTGVDDLANLIRLADKSDKIIGTILLTDSPGGSTSSIFQLEDAMRNRTKACVGLIEGSANSGACYAVSFCDVIGAINPMCEIGSIGVMARFMDYSKADEKYGIKTIEVYPPESKYKNLESREAIEGDTKRLIEEQLTPFAIHFQNIIKSNRPNLDLSIEGIIEGKVFYARDAVKYNLVDKIMNLEQAVAEVQKINDNRKTIYSFN</sequence>
<organism evidence="3">
    <name type="scientific">bioreactor metagenome</name>
    <dbReference type="NCBI Taxonomy" id="1076179"/>
    <lineage>
        <taxon>unclassified sequences</taxon>
        <taxon>metagenomes</taxon>
        <taxon>ecological metagenomes</taxon>
    </lineage>
</organism>
<dbReference type="EMBL" id="VSSQ01000233">
    <property type="protein sequence ID" value="MPL87137.1"/>
    <property type="molecule type" value="Genomic_DNA"/>
</dbReference>
<dbReference type="Gene3D" id="3.90.226.10">
    <property type="entry name" value="2-enoyl-CoA Hydratase, Chain A, domain 1"/>
    <property type="match status" value="1"/>
</dbReference>
<reference evidence="3" key="1">
    <citation type="submission" date="2019-08" db="EMBL/GenBank/DDBJ databases">
        <authorList>
            <person name="Kucharzyk K."/>
            <person name="Murdoch R.W."/>
            <person name="Higgins S."/>
            <person name="Loffler F."/>
        </authorList>
    </citation>
    <scope>NUCLEOTIDE SEQUENCE</scope>
</reference>
<dbReference type="GO" id="GO:0008233">
    <property type="term" value="F:peptidase activity"/>
    <property type="evidence" value="ECO:0007669"/>
    <property type="project" value="InterPro"/>
</dbReference>
<gene>
    <name evidence="3" type="ORF">SDC9_33131</name>
</gene>
<dbReference type="InterPro" id="IPR029045">
    <property type="entry name" value="ClpP/crotonase-like_dom_sf"/>
</dbReference>
<evidence type="ECO:0000256" key="1">
    <source>
        <dbReference type="ARBA" id="ARBA00008683"/>
    </source>
</evidence>
<feature type="domain" description="Peptidase S49" evidence="2">
    <location>
        <begin position="136"/>
        <end position="283"/>
    </location>
</feature>
<comment type="similarity">
    <text evidence="1">Belongs to the peptidase S49 family.</text>
</comment>
<dbReference type="PANTHER" id="PTHR42987">
    <property type="entry name" value="PEPTIDASE S49"/>
    <property type="match status" value="1"/>
</dbReference>